<organism evidence="2 3">
    <name type="scientific">Paraconiothyrium brasiliense</name>
    <dbReference type="NCBI Taxonomy" id="300254"/>
    <lineage>
        <taxon>Eukaryota</taxon>
        <taxon>Fungi</taxon>
        <taxon>Dikarya</taxon>
        <taxon>Ascomycota</taxon>
        <taxon>Pezizomycotina</taxon>
        <taxon>Dothideomycetes</taxon>
        <taxon>Pleosporomycetidae</taxon>
        <taxon>Pleosporales</taxon>
        <taxon>Massarineae</taxon>
        <taxon>Didymosphaeriaceae</taxon>
        <taxon>Paraconiothyrium</taxon>
    </lineage>
</organism>
<evidence type="ECO:0000313" key="3">
    <source>
        <dbReference type="Proteomes" id="UP001521785"/>
    </source>
</evidence>
<feature type="transmembrane region" description="Helical" evidence="1">
    <location>
        <begin position="264"/>
        <end position="288"/>
    </location>
</feature>
<dbReference type="EMBL" id="JAKJXO020000005">
    <property type="protein sequence ID" value="KAL1604870.1"/>
    <property type="molecule type" value="Genomic_DNA"/>
</dbReference>
<sequence>MSVEAVRLKQNITCYAWQPDKPKAKKGHLIFQTNMWRKTGPRRGHSREVSVLRRARLAVWAHDYVFLSPTRTSTTLVFAAPNGTIEGGSTSTDVPGESKQFVSHISTIACNVDLEFIDDILTIGNYPSHGDRTVPINTLRDIMVTQPNSTVDKTIRYDPENNTEDTLNELALWMTVAPITNGVSVEGTQPLYDYKRNELPVHVTTPASGGPNDKWDFSYIENFISVSIGASAIGDSSSWSIGDDHKVNITSHLSQPKLDPSRPLVLIIPPAIILLSAIVLLMCNLRLYRQARLPIMRLATLSEILKSSQTTSLREAAVSEMQRPDNPSGLEQLVIKFEGLGNGLWGLEAYNEHQRLLGEQELYSRNPSTITTDTLGYEGYSH</sequence>
<accession>A0ABR3RKA2</accession>
<evidence type="ECO:0000256" key="1">
    <source>
        <dbReference type="SAM" id="Phobius"/>
    </source>
</evidence>
<protein>
    <submittedName>
        <fullName evidence="2">Uncharacterized protein</fullName>
    </submittedName>
</protein>
<proteinExistence type="predicted"/>
<evidence type="ECO:0000313" key="2">
    <source>
        <dbReference type="EMBL" id="KAL1604870.1"/>
    </source>
</evidence>
<keyword evidence="3" id="KW-1185">Reference proteome</keyword>
<gene>
    <name evidence="2" type="ORF">SLS60_004410</name>
</gene>
<keyword evidence="1" id="KW-1133">Transmembrane helix</keyword>
<reference evidence="2 3" key="1">
    <citation type="submission" date="2024-02" db="EMBL/GenBank/DDBJ databases">
        <title>De novo assembly and annotation of 12 fungi associated with fruit tree decline syndrome in Ontario, Canada.</title>
        <authorList>
            <person name="Sulman M."/>
            <person name="Ellouze W."/>
            <person name="Ilyukhin E."/>
        </authorList>
    </citation>
    <scope>NUCLEOTIDE SEQUENCE [LARGE SCALE GENOMIC DNA]</scope>
    <source>
        <strain evidence="2 3">M42-189</strain>
    </source>
</reference>
<comment type="caution">
    <text evidence="2">The sequence shown here is derived from an EMBL/GenBank/DDBJ whole genome shotgun (WGS) entry which is preliminary data.</text>
</comment>
<dbReference type="Proteomes" id="UP001521785">
    <property type="component" value="Unassembled WGS sequence"/>
</dbReference>
<keyword evidence="1" id="KW-0812">Transmembrane</keyword>
<name>A0ABR3RKA2_9PLEO</name>
<keyword evidence="1" id="KW-0472">Membrane</keyword>